<feature type="transmembrane region" description="Helical" evidence="2">
    <location>
        <begin position="795"/>
        <end position="815"/>
    </location>
</feature>
<keyword evidence="2" id="KW-0812">Transmembrane</keyword>
<evidence type="ECO:0000313" key="3">
    <source>
        <dbReference type="EMBL" id="QRG04726.1"/>
    </source>
</evidence>
<feature type="transmembrane region" description="Helical" evidence="2">
    <location>
        <begin position="338"/>
        <end position="361"/>
    </location>
</feature>
<reference evidence="3 4" key="1">
    <citation type="submission" date="2020-10" db="EMBL/GenBank/DDBJ databases">
        <title>Degradation of 1,4-Dioxane by Xanthobacter sp. YN2, via a Novel Group-2 Soluble Di-Iron Monooxygenase.</title>
        <authorList>
            <person name="Ma F."/>
            <person name="Wang Y."/>
            <person name="Yang J."/>
            <person name="Guo H."/>
            <person name="Su D."/>
            <person name="Yu L."/>
        </authorList>
    </citation>
    <scope>NUCLEOTIDE SEQUENCE [LARGE SCALE GENOMIC DNA]</scope>
    <source>
        <strain evidence="3 4">YN2</strain>
    </source>
</reference>
<evidence type="ECO:0000256" key="2">
    <source>
        <dbReference type="SAM" id="Phobius"/>
    </source>
</evidence>
<dbReference type="InterPro" id="IPR019286">
    <property type="entry name" value="DUF2339_TM"/>
</dbReference>
<feature type="transmembrane region" description="Helical" evidence="2">
    <location>
        <begin position="494"/>
        <end position="518"/>
    </location>
</feature>
<feature type="compositionally biased region" description="Pro residues" evidence="1">
    <location>
        <begin position="65"/>
        <end position="87"/>
    </location>
</feature>
<feature type="transmembrane region" description="Helical" evidence="2">
    <location>
        <begin position="606"/>
        <end position="623"/>
    </location>
</feature>
<feature type="transmembrane region" description="Helical" evidence="2">
    <location>
        <begin position="265"/>
        <end position="282"/>
    </location>
</feature>
<feature type="transmembrane region" description="Helical" evidence="2">
    <location>
        <begin position="213"/>
        <end position="233"/>
    </location>
</feature>
<feature type="transmembrane region" description="Helical" evidence="2">
    <location>
        <begin position="667"/>
        <end position="686"/>
    </location>
</feature>
<accession>A0A974PK77</accession>
<feature type="transmembrane region" description="Helical" evidence="2">
    <location>
        <begin position="698"/>
        <end position="718"/>
    </location>
</feature>
<feature type="transmembrane region" description="Helical" evidence="2">
    <location>
        <begin position="288"/>
        <end position="306"/>
    </location>
</feature>
<dbReference type="Pfam" id="PF10101">
    <property type="entry name" value="DUF2339"/>
    <property type="match status" value="1"/>
</dbReference>
<feature type="transmembrane region" description="Helical" evidence="2">
    <location>
        <begin position="373"/>
        <end position="390"/>
    </location>
</feature>
<feature type="compositionally biased region" description="Pro residues" evidence="1">
    <location>
        <begin position="113"/>
        <end position="122"/>
    </location>
</feature>
<evidence type="ECO:0000313" key="4">
    <source>
        <dbReference type="Proteomes" id="UP000596427"/>
    </source>
</evidence>
<protein>
    <submittedName>
        <fullName evidence="3">DUF2339 domain-containing protein</fullName>
    </submittedName>
</protein>
<feature type="transmembrane region" description="Helical" evidence="2">
    <location>
        <begin position="142"/>
        <end position="162"/>
    </location>
</feature>
<feature type="region of interest" description="Disordered" evidence="1">
    <location>
        <begin position="913"/>
        <end position="933"/>
    </location>
</feature>
<feature type="transmembrane region" description="Helical" evidence="2">
    <location>
        <begin position="468"/>
        <end position="487"/>
    </location>
</feature>
<feature type="transmembrane region" description="Helical" evidence="2">
    <location>
        <begin position="856"/>
        <end position="873"/>
    </location>
</feature>
<dbReference type="EMBL" id="CP063362">
    <property type="protein sequence ID" value="QRG04726.1"/>
    <property type="molecule type" value="Genomic_DNA"/>
</dbReference>
<feature type="transmembrane region" description="Helical" evidence="2">
    <location>
        <begin position="313"/>
        <end position="332"/>
    </location>
</feature>
<dbReference type="KEGG" id="xdi:EZH22_16310"/>
<dbReference type="PANTHER" id="PTHR38434">
    <property type="entry name" value="BLL2549 PROTEIN"/>
    <property type="match status" value="1"/>
</dbReference>
<feature type="transmembrane region" description="Helical" evidence="2">
    <location>
        <begin position="524"/>
        <end position="541"/>
    </location>
</feature>
<feature type="transmembrane region" description="Helical" evidence="2">
    <location>
        <begin position="396"/>
        <end position="414"/>
    </location>
</feature>
<feature type="transmembrane region" description="Helical" evidence="2">
    <location>
        <begin position="767"/>
        <end position="783"/>
    </location>
</feature>
<feature type="transmembrane region" description="Helical" evidence="2">
    <location>
        <begin position="553"/>
        <end position="571"/>
    </location>
</feature>
<feature type="transmembrane region" description="Helical" evidence="2">
    <location>
        <begin position="174"/>
        <end position="192"/>
    </location>
</feature>
<feature type="transmembrane region" description="Helical" evidence="2">
    <location>
        <begin position="830"/>
        <end position="849"/>
    </location>
</feature>
<dbReference type="PANTHER" id="PTHR38434:SF1">
    <property type="entry name" value="BLL2549 PROTEIN"/>
    <property type="match status" value="1"/>
</dbReference>
<feature type="transmembrane region" description="Helical" evidence="2">
    <location>
        <begin position="725"/>
        <end position="747"/>
    </location>
</feature>
<feature type="transmembrane region" description="Helical" evidence="2">
    <location>
        <begin position="635"/>
        <end position="655"/>
    </location>
</feature>
<keyword evidence="4" id="KW-1185">Reference proteome</keyword>
<dbReference type="AlphaFoldDB" id="A0A974PK77"/>
<gene>
    <name evidence="3" type="ORF">EZH22_16310</name>
</gene>
<feature type="transmembrane region" description="Helical" evidence="2">
    <location>
        <begin position="239"/>
        <end position="258"/>
    </location>
</feature>
<dbReference type="PIRSF" id="PIRSF035905">
    <property type="entry name" value="UCP035905_mp"/>
    <property type="match status" value="1"/>
</dbReference>
<proteinExistence type="predicted"/>
<dbReference type="InterPro" id="IPR014600">
    <property type="entry name" value="UCP035905_mem"/>
</dbReference>
<organism evidence="3 4">
    <name type="scientific">Xanthobacter dioxanivorans</name>
    <dbReference type="NCBI Taxonomy" id="2528964"/>
    <lineage>
        <taxon>Bacteria</taxon>
        <taxon>Pseudomonadati</taxon>
        <taxon>Pseudomonadota</taxon>
        <taxon>Alphaproteobacteria</taxon>
        <taxon>Hyphomicrobiales</taxon>
        <taxon>Xanthobacteraceae</taxon>
        <taxon>Xanthobacter</taxon>
    </lineage>
</organism>
<keyword evidence="2" id="KW-1133">Transmembrane helix</keyword>
<name>A0A974PK77_9HYPH</name>
<sequence>MDEWVLLGLVVLAFPVMTLVAFVLSLTHRGRIRLLEEKVVALEAQVAARAFAPPAAAPLAAAPVARPPEAPAEPAPEHILPPEPAPEPADASMPLQDVTQPPPFARPDAPSAPGAPPAPPAWAPGDLKERLAGFEEKVGARWAVWVGGLALALGGVFLVRFAVEQDLIGPAARVGFGLLLAALLLAAGEWLRRKDRKAGFEGVPTAQGYIPDVPSVLTAAGTMTAFGSLYAAYELYHLIPPQVAFLLLAATGIATLLAALLHGPALAALGFVGAAVTPFLITTSDPNAWGVALLVAAVAGSALGVARVRRWAWLAYLAIAGVVAWGLTLVVFDVPQAVSASGALGLVLLAFTVLLLAPGLLWGPQAGPRPDPVSSLGATGALAVTAAAAVSGHVAAAPLALFVLCAIGVLALAWRVRPATFATLAIALLAPAILTQWVFPAEPGTALAPAGPMAGALPEPARLSVGHFVTYGFGMGALLLGFGLGGARRRGRGVFALGWAVAGTLGPVLMLIAAYARLAELERSLPFAALALALAFVFTLASEMLTKAGRRNGATVFAAGGVVSLALALTFALEKGWLTVSLALAALGVAWVSTQRPLPGMRQFSAALAMVVLARIVWLPTIAGGDPGATPIFNWLLWGYGVPALAFAGAAFLLAKGGDDWSRRVHECLALLFAVLLVAFEVRHLAHGGDVYAPGTRLFETGLLAAIYGAYAVGLSRLATVTGRWLYRLFSDLVAAFAALCAVAGLLGNNPFATGQGVGGPVFNDLLLAYALPAALALGFAAMQPPGRAQARLAARALAVVLALAYVTFQVSRLFQGPVLDADAITSGEWYAYSAAWLAFGILLLAVGLWRGSRTLRLASAAVMVATVVKVFVSDMADLEGVLRALSFIGLGLVLVAMGWLYQRLLAREKPPAAASGPAASGPAASGPGEAAS</sequence>
<feature type="region of interest" description="Disordered" evidence="1">
    <location>
        <begin position="62"/>
        <end position="124"/>
    </location>
</feature>
<dbReference type="Proteomes" id="UP000596427">
    <property type="component" value="Chromosome"/>
</dbReference>
<evidence type="ECO:0000256" key="1">
    <source>
        <dbReference type="SAM" id="MobiDB-lite"/>
    </source>
</evidence>
<dbReference type="RefSeq" id="WP_203191605.1">
    <property type="nucleotide sequence ID" value="NZ_CP063362.1"/>
</dbReference>
<feature type="transmembrane region" description="Helical" evidence="2">
    <location>
        <begin position="421"/>
        <end position="439"/>
    </location>
</feature>
<keyword evidence="2" id="KW-0472">Membrane</keyword>
<feature type="transmembrane region" description="Helical" evidence="2">
    <location>
        <begin position="577"/>
        <end position="594"/>
    </location>
</feature>
<feature type="transmembrane region" description="Helical" evidence="2">
    <location>
        <begin position="6"/>
        <end position="26"/>
    </location>
</feature>
<feature type="transmembrane region" description="Helical" evidence="2">
    <location>
        <begin position="885"/>
        <end position="902"/>
    </location>
</feature>